<evidence type="ECO:0000256" key="2">
    <source>
        <dbReference type="ARBA" id="ARBA00022898"/>
    </source>
</evidence>
<comment type="cofactor">
    <cofactor evidence="1 4">
        <name>pyridoxal 5'-phosphate</name>
        <dbReference type="ChEBI" id="CHEBI:597326"/>
    </cofactor>
</comment>
<dbReference type="GO" id="GO:0030632">
    <property type="term" value="P:D-alanine biosynthetic process"/>
    <property type="evidence" value="ECO:0007669"/>
    <property type="project" value="TreeGrafter"/>
</dbReference>
<dbReference type="PANTHER" id="PTHR30511">
    <property type="entry name" value="ALANINE RACEMASE"/>
    <property type="match status" value="1"/>
</dbReference>
<dbReference type="SUPFAM" id="SSF51419">
    <property type="entry name" value="PLP-binding barrel"/>
    <property type="match status" value="1"/>
</dbReference>
<dbReference type="InterPro" id="IPR011079">
    <property type="entry name" value="Ala_racemase_C"/>
</dbReference>
<evidence type="ECO:0000256" key="3">
    <source>
        <dbReference type="ARBA" id="ARBA00023235"/>
    </source>
</evidence>
<protein>
    <recommendedName>
        <fullName evidence="6">Alanine racemase C-terminal domain-containing protein</fullName>
    </recommendedName>
</protein>
<dbReference type="InterPro" id="IPR000821">
    <property type="entry name" value="Ala_racemase"/>
</dbReference>
<dbReference type="Gene3D" id="2.40.37.10">
    <property type="entry name" value="Lyase, Ornithine Decarboxylase, Chain A, domain 1"/>
    <property type="match status" value="1"/>
</dbReference>
<dbReference type="InterPro" id="IPR029066">
    <property type="entry name" value="PLP-binding_barrel"/>
</dbReference>
<comment type="caution">
    <text evidence="7">The sequence shown here is derived from an EMBL/GenBank/DDBJ whole genome shotgun (WGS) entry which is preliminary data.</text>
</comment>
<dbReference type="EMBL" id="JAWQEG010002271">
    <property type="protein sequence ID" value="KAK3873035.1"/>
    <property type="molecule type" value="Genomic_DNA"/>
</dbReference>
<gene>
    <name evidence="7" type="ORF">Pcinc_021922</name>
</gene>
<dbReference type="SUPFAM" id="SSF50621">
    <property type="entry name" value="Alanine racemase C-terminal domain-like"/>
    <property type="match status" value="1"/>
</dbReference>
<dbReference type="InterPro" id="IPR009006">
    <property type="entry name" value="Ala_racemase/Decarboxylase_C"/>
</dbReference>
<keyword evidence="8" id="KW-1185">Reference proteome</keyword>
<feature type="binding site" evidence="5">
    <location>
        <position position="342"/>
    </location>
    <ligand>
        <name>substrate</name>
    </ligand>
</feature>
<dbReference type="GO" id="GO:0030170">
    <property type="term" value="F:pyridoxal phosphate binding"/>
    <property type="evidence" value="ECO:0007669"/>
    <property type="project" value="TreeGrafter"/>
</dbReference>
<dbReference type="NCBIfam" id="TIGR00492">
    <property type="entry name" value="alr"/>
    <property type="match status" value="1"/>
</dbReference>
<feature type="modified residue" description="N6-(pyridoxal phosphate)lysine" evidence="4">
    <location>
        <position position="68"/>
    </location>
</feature>
<dbReference type="AlphaFoldDB" id="A0AAE1FGP5"/>
<evidence type="ECO:0000259" key="6">
    <source>
        <dbReference type="SMART" id="SM01005"/>
    </source>
</evidence>
<evidence type="ECO:0000256" key="1">
    <source>
        <dbReference type="ARBA" id="ARBA00001933"/>
    </source>
</evidence>
<dbReference type="PANTHER" id="PTHR30511:SF0">
    <property type="entry name" value="ALANINE RACEMASE, CATABOLIC-RELATED"/>
    <property type="match status" value="1"/>
</dbReference>
<sequence length="415" mass="45294">MPQGESGEEVKRPGRKVCSASTLSLVNEASNTLRATSFIHVNLDAVVHNVRILKGLAGPKTEILGVVKGGAYGSGMMPVVKVLLEEGVKELCVATVSEGVYLRQHNITVPITVLGNLVECEVEDVKRHHLIPSLSWTQPFTSYDKENLVYPVKLFIDLIGMSRYGVQPQDLSDLIHSLDQLEVTIFSLYTHFQSGITEREKNKRQLDLFLEATEPYLSRPLTRHAAATTGCVQGLGTDLDFIRPGGAITGLSSGNDFQDVDEFQQCTFRPAMSVVAKPSFHKLLPPGRGIGYNSTYETQQSEWIANLTTGWSDGIARHLSNNGAVRSIKTGELCPIVGTVSMDSITVRLSGAPDPDDGYLVISDDFHNTTSAVGLARRLKASVYEIPGNCSTRLPRVYSRGGKITHIFPSLSYTC</sequence>
<dbReference type="Proteomes" id="UP001286313">
    <property type="component" value="Unassembled WGS sequence"/>
</dbReference>
<evidence type="ECO:0000313" key="8">
    <source>
        <dbReference type="Proteomes" id="UP001286313"/>
    </source>
</evidence>
<keyword evidence="3" id="KW-0413">Isomerase</keyword>
<dbReference type="Pfam" id="PF01168">
    <property type="entry name" value="Ala_racemase_N"/>
    <property type="match status" value="1"/>
</dbReference>
<reference evidence="7" key="1">
    <citation type="submission" date="2023-10" db="EMBL/GenBank/DDBJ databases">
        <title>Genome assemblies of two species of porcelain crab, Petrolisthes cinctipes and Petrolisthes manimaculis (Anomura: Porcellanidae).</title>
        <authorList>
            <person name="Angst P."/>
        </authorList>
    </citation>
    <scope>NUCLEOTIDE SEQUENCE</scope>
    <source>
        <strain evidence="7">PB745_01</strain>
        <tissue evidence="7">Gill</tissue>
    </source>
</reference>
<dbReference type="Pfam" id="PF00842">
    <property type="entry name" value="Ala_racemase_C"/>
    <property type="match status" value="1"/>
</dbReference>
<evidence type="ECO:0000256" key="5">
    <source>
        <dbReference type="PIRSR" id="PIRSR600821-52"/>
    </source>
</evidence>
<dbReference type="Gene3D" id="3.20.20.10">
    <property type="entry name" value="Alanine racemase"/>
    <property type="match status" value="1"/>
</dbReference>
<organism evidence="7 8">
    <name type="scientific">Petrolisthes cinctipes</name>
    <name type="common">Flat porcelain crab</name>
    <dbReference type="NCBI Taxonomy" id="88211"/>
    <lineage>
        <taxon>Eukaryota</taxon>
        <taxon>Metazoa</taxon>
        <taxon>Ecdysozoa</taxon>
        <taxon>Arthropoda</taxon>
        <taxon>Crustacea</taxon>
        <taxon>Multicrustacea</taxon>
        <taxon>Malacostraca</taxon>
        <taxon>Eumalacostraca</taxon>
        <taxon>Eucarida</taxon>
        <taxon>Decapoda</taxon>
        <taxon>Pleocyemata</taxon>
        <taxon>Anomura</taxon>
        <taxon>Galatheoidea</taxon>
        <taxon>Porcellanidae</taxon>
        <taxon>Petrolisthes</taxon>
    </lineage>
</organism>
<evidence type="ECO:0000256" key="4">
    <source>
        <dbReference type="PIRSR" id="PIRSR600821-50"/>
    </source>
</evidence>
<dbReference type="GO" id="GO:0005829">
    <property type="term" value="C:cytosol"/>
    <property type="evidence" value="ECO:0007669"/>
    <property type="project" value="TreeGrafter"/>
</dbReference>
<proteinExistence type="predicted"/>
<feature type="domain" description="Alanine racemase C-terminal" evidence="6">
    <location>
        <begin position="271"/>
        <end position="399"/>
    </location>
</feature>
<name>A0AAE1FGP5_PETCI</name>
<dbReference type="PRINTS" id="PR00992">
    <property type="entry name" value="ALARACEMASE"/>
</dbReference>
<dbReference type="InterPro" id="IPR001608">
    <property type="entry name" value="Ala_racemase_N"/>
</dbReference>
<keyword evidence="2 4" id="KW-0663">Pyridoxal phosphate</keyword>
<dbReference type="CDD" id="cd00430">
    <property type="entry name" value="PLPDE_III_AR"/>
    <property type="match status" value="1"/>
</dbReference>
<dbReference type="SMART" id="SM01005">
    <property type="entry name" value="Ala_racemase_C"/>
    <property type="match status" value="1"/>
</dbReference>
<feature type="binding site" evidence="5">
    <location>
        <position position="163"/>
    </location>
    <ligand>
        <name>substrate</name>
    </ligand>
</feature>
<dbReference type="GO" id="GO:0008784">
    <property type="term" value="F:alanine racemase activity"/>
    <property type="evidence" value="ECO:0007669"/>
    <property type="project" value="InterPro"/>
</dbReference>
<accession>A0AAE1FGP5</accession>
<evidence type="ECO:0000313" key="7">
    <source>
        <dbReference type="EMBL" id="KAK3873035.1"/>
    </source>
</evidence>